<dbReference type="AlphaFoldDB" id="A0A060HKA3"/>
<name>A0A060HKA3_9ARCH</name>
<gene>
    <name evidence="2" type="ORF">NVIE_2725</name>
</gene>
<sequence length="193" mass="21972">MSAERMALEEYEYALQQARLAHGEVKKWIIYAGEQLEIAGVQKEKISTKLRNDLPGVSADYISQICSQMGWTDRRFPPGLRKLSLKIVPLLLLLQSSRNKSTMMIITRQQRRRSLTRQGAARKTSPISTTCRERSSFCRTCKRSSATGHFCPCLRKSSTTSTSCLQTGRKSLRGRPGMQGRPYLLPRSFTLRR</sequence>
<dbReference type="HOGENOM" id="CLU_1406025_0_0_2"/>
<evidence type="ECO:0000256" key="1">
    <source>
        <dbReference type="SAM" id="MobiDB-lite"/>
    </source>
</evidence>
<proteinExistence type="predicted"/>
<dbReference type="Proteomes" id="UP000027093">
    <property type="component" value="Chromosome"/>
</dbReference>
<evidence type="ECO:0000313" key="3">
    <source>
        <dbReference type="Proteomes" id="UP000027093"/>
    </source>
</evidence>
<feature type="compositionally biased region" description="Polar residues" evidence="1">
    <location>
        <begin position="158"/>
        <end position="169"/>
    </location>
</feature>
<feature type="region of interest" description="Disordered" evidence="1">
    <location>
        <begin position="158"/>
        <end position="181"/>
    </location>
</feature>
<dbReference type="STRING" id="926571.NVIE_2725"/>
<dbReference type="EMBL" id="CP007536">
    <property type="protein sequence ID" value="AIC16934.1"/>
    <property type="molecule type" value="Genomic_DNA"/>
</dbReference>
<organism evidence="2 3">
    <name type="scientific">Nitrososphaera viennensis EN76</name>
    <dbReference type="NCBI Taxonomy" id="926571"/>
    <lineage>
        <taxon>Archaea</taxon>
        <taxon>Nitrososphaerota</taxon>
        <taxon>Nitrososphaeria</taxon>
        <taxon>Nitrososphaerales</taxon>
        <taxon>Nitrososphaeraceae</taxon>
        <taxon>Nitrososphaera</taxon>
    </lineage>
</organism>
<evidence type="ECO:0000313" key="2">
    <source>
        <dbReference type="EMBL" id="AIC16934.1"/>
    </source>
</evidence>
<keyword evidence="3" id="KW-1185">Reference proteome</keyword>
<protein>
    <submittedName>
        <fullName evidence="2">Uncharacterized protein</fullName>
    </submittedName>
</protein>
<reference evidence="2 3" key="1">
    <citation type="journal article" date="2014" name="Int. J. Syst. Evol. Microbiol.">
        <title>Nitrososphaera viennensis gen. nov., sp. nov., an aerobic and mesophilic, ammonia-oxidizing archaeon from soil and a member of the archaeal phylum Thaumarchaeota.</title>
        <authorList>
            <person name="Stieglmeier M."/>
            <person name="Klingl A."/>
            <person name="Alves R.J."/>
            <person name="Rittmann S.K."/>
            <person name="Melcher M."/>
            <person name="Leisch N."/>
            <person name="Schleper C."/>
        </authorList>
    </citation>
    <scope>NUCLEOTIDE SEQUENCE [LARGE SCALE GENOMIC DNA]</scope>
    <source>
        <strain evidence="2">EN76</strain>
    </source>
</reference>
<dbReference type="KEGG" id="nvn:NVIE_2725"/>
<accession>A0A060HKA3</accession>